<reference evidence="3" key="1">
    <citation type="submission" date="2015-05" db="EMBL/GenBank/DDBJ databases">
        <title>Draft genome of Nitrosomonas communis strain Nm2.</title>
        <authorList>
            <person name="Kozlowski J.A."/>
            <person name="Kits K.D."/>
            <person name="Stein L.Y."/>
        </authorList>
    </citation>
    <scope>NUCLEOTIDE SEQUENCE [LARGE SCALE GENOMIC DNA]</scope>
    <source>
        <strain evidence="3">Nm2</strain>
    </source>
</reference>
<dbReference type="EMBL" id="VNHT01000043">
    <property type="protein sequence ID" value="TYP82947.1"/>
    <property type="molecule type" value="Genomic_DNA"/>
</dbReference>
<evidence type="ECO:0000313" key="4">
    <source>
        <dbReference type="Proteomes" id="UP000324176"/>
    </source>
</evidence>
<dbReference type="PATRIC" id="fig|44574.3.peg.1229"/>
<dbReference type="Proteomes" id="UP000324176">
    <property type="component" value="Unassembled WGS sequence"/>
</dbReference>
<organism evidence="1 3">
    <name type="scientific">Nitrosomonas communis</name>
    <dbReference type="NCBI Taxonomy" id="44574"/>
    <lineage>
        <taxon>Bacteria</taxon>
        <taxon>Pseudomonadati</taxon>
        <taxon>Pseudomonadota</taxon>
        <taxon>Betaproteobacteria</taxon>
        <taxon>Nitrosomonadales</taxon>
        <taxon>Nitrosomonadaceae</taxon>
        <taxon>Nitrosomonas</taxon>
    </lineage>
</organism>
<dbReference type="AlphaFoldDB" id="A0A0F7KEQ8"/>
<dbReference type="InterPro" id="IPR011010">
    <property type="entry name" value="DNA_brk_join_enz"/>
</dbReference>
<accession>A0A0F7KEQ8</accession>
<evidence type="ECO:0000313" key="1">
    <source>
        <dbReference type="EMBL" id="AKH37322.1"/>
    </source>
</evidence>
<reference evidence="2 4" key="3">
    <citation type="submission" date="2019-07" db="EMBL/GenBank/DDBJ databases">
        <title>Active sludge and wastewater microbial communities from Klosterneuburg, Austria.</title>
        <authorList>
            <person name="Wagner M."/>
        </authorList>
    </citation>
    <scope>NUCLEOTIDE SEQUENCE [LARGE SCALE GENOMIC DNA]</scope>
    <source>
        <strain evidence="2 4">Nm2</strain>
    </source>
</reference>
<keyword evidence="3" id="KW-1185">Reference proteome</keyword>
<proteinExistence type="predicted"/>
<dbReference type="KEGG" id="nco:AAW31_05090"/>
<sequence length="83" mass="9826">MCWLGTLIQRQSKSLNKRIKQHGLSRLVFVRTGELHQAEWTDTGFDKEEWRIPGYKMKIKEQHIVPYHTSSNWDEWPGTVSTV</sequence>
<protein>
    <submittedName>
        <fullName evidence="1">Uncharacterized protein</fullName>
    </submittedName>
</protein>
<dbReference type="SUPFAM" id="SSF56349">
    <property type="entry name" value="DNA breaking-rejoining enzymes"/>
    <property type="match status" value="1"/>
</dbReference>
<dbReference type="Proteomes" id="UP000034156">
    <property type="component" value="Chromosome"/>
</dbReference>
<dbReference type="GO" id="GO:0003677">
    <property type="term" value="F:DNA binding"/>
    <property type="evidence" value="ECO:0007669"/>
    <property type="project" value="InterPro"/>
</dbReference>
<evidence type="ECO:0000313" key="2">
    <source>
        <dbReference type="EMBL" id="TYP82947.1"/>
    </source>
</evidence>
<evidence type="ECO:0000313" key="3">
    <source>
        <dbReference type="Proteomes" id="UP000034156"/>
    </source>
</evidence>
<gene>
    <name evidence="1" type="ORF">AAW31_05090</name>
    <name evidence="2" type="ORF">BCL69_10438</name>
</gene>
<dbReference type="EMBL" id="CP011451">
    <property type="protein sequence ID" value="AKH37322.1"/>
    <property type="molecule type" value="Genomic_DNA"/>
</dbReference>
<name>A0A0F7KEQ8_9PROT</name>
<reference evidence="1 3" key="2">
    <citation type="journal article" date="2016" name="Genome Announc.">
        <title>Genome Sequence of Nitrosomonas communis Strain Nm2, a Mesophilic Ammonia-Oxidizing Bacterium Isolated from Mediterranean Soil.</title>
        <authorList>
            <person name="Kozlowski J.A."/>
            <person name="Kits K.D."/>
            <person name="Stein L.Y."/>
        </authorList>
    </citation>
    <scope>NUCLEOTIDE SEQUENCE [LARGE SCALE GENOMIC DNA]</scope>
    <source>
        <strain evidence="1 3">Nm2</strain>
    </source>
</reference>